<dbReference type="CDD" id="cd00038">
    <property type="entry name" value="CAP_ED"/>
    <property type="match status" value="1"/>
</dbReference>
<proteinExistence type="predicted"/>
<protein>
    <recommendedName>
        <fullName evidence="1">Cyclic nucleotide-binding domain-containing protein</fullName>
    </recommendedName>
</protein>
<dbReference type="SUPFAM" id="SSF51206">
    <property type="entry name" value="cAMP-binding domain-like"/>
    <property type="match status" value="1"/>
</dbReference>
<dbReference type="PROSITE" id="PS50042">
    <property type="entry name" value="CNMP_BINDING_3"/>
    <property type="match status" value="1"/>
</dbReference>
<dbReference type="InterPro" id="IPR000595">
    <property type="entry name" value="cNMP-bd_dom"/>
</dbReference>
<organism evidence="2 3">
    <name type="scientific">Aphanomyces astaci</name>
    <name type="common">Crayfish plague agent</name>
    <dbReference type="NCBI Taxonomy" id="112090"/>
    <lineage>
        <taxon>Eukaryota</taxon>
        <taxon>Sar</taxon>
        <taxon>Stramenopiles</taxon>
        <taxon>Oomycota</taxon>
        <taxon>Saprolegniomycetes</taxon>
        <taxon>Saprolegniales</taxon>
        <taxon>Verrucalvaceae</taxon>
        <taxon>Aphanomyces</taxon>
    </lineage>
</organism>
<dbReference type="GO" id="GO:0005886">
    <property type="term" value="C:plasma membrane"/>
    <property type="evidence" value="ECO:0007669"/>
    <property type="project" value="TreeGrafter"/>
</dbReference>
<dbReference type="SUPFAM" id="SSF81324">
    <property type="entry name" value="Voltage-gated potassium channels"/>
    <property type="match status" value="1"/>
</dbReference>
<gene>
    <name evidence="2" type="ORF">DYB34_000628</name>
</gene>
<dbReference type="VEuPathDB" id="FungiDB:H257_10401"/>
<name>A0A418BZX3_APHAT</name>
<dbReference type="InterPro" id="IPR050818">
    <property type="entry name" value="KCNH_animal-type"/>
</dbReference>
<dbReference type="PANTHER" id="PTHR10217">
    <property type="entry name" value="VOLTAGE AND LIGAND GATED POTASSIUM CHANNEL"/>
    <property type="match status" value="1"/>
</dbReference>
<dbReference type="InterPro" id="IPR014710">
    <property type="entry name" value="RmlC-like_jellyroll"/>
</dbReference>
<comment type="caution">
    <text evidence="2">The sequence shown here is derived from an EMBL/GenBank/DDBJ whole genome shotgun (WGS) entry which is preliminary data.</text>
</comment>
<dbReference type="GO" id="GO:0005249">
    <property type="term" value="F:voltage-gated potassium channel activity"/>
    <property type="evidence" value="ECO:0007669"/>
    <property type="project" value="TreeGrafter"/>
</dbReference>
<evidence type="ECO:0000313" key="3">
    <source>
        <dbReference type="Proteomes" id="UP000283543"/>
    </source>
</evidence>
<dbReference type="GO" id="GO:0042391">
    <property type="term" value="P:regulation of membrane potential"/>
    <property type="evidence" value="ECO:0007669"/>
    <property type="project" value="TreeGrafter"/>
</dbReference>
<reference evidence="2 3" key="1">
    <citation type="submission" date="2018-08" db="EMBL/GenBank/DDBJ databases">
        <title>Aphanomyces genome sequencing and annotation.</title>
        <authorList>
            <person name="Minardi D."/>
            <person name="Oidtmann B."/>
            <person name="Van Der Giezen M."/>
            <person name="Studholme D.J."/>
        </authorList>
    </citation>
    <scope>NUCLEOTIDE SEQUENCE [LARGE SCALE GENOMIC DNA]</scope>
    <source>
        <strain evidence="2 3">Si</strain>
    </source>
</reference>
<evidence type="ECO:0000259" key="1">
    <source>
        <dbReference type="PROSITE" id="PS50042"/>
    </source>
</evidence>
<dbReference type="InterPro" id="IPR018490">
    <property type="entry name" value="cNMP-bd_dom_sf"/>
</dbReference>
<accession>A0A418BZX3</accession>
<dbReference type="Proteomes" id="UP000283543">
    <property type="component" value="Unassembled WGS sequence"/>
</dbReference>
<feature type="domain" description="Cyclic nucleotide-binding" evidence="1">
    <location>
        <begin position="489"/>
        <end position="576"/>
    </location>
</feature>
<sequence length="607" mass="67032">MCCHKPGATDAELTELEQRILEGNTINPVEHVLPSSRLLKSSATHQSTKLLLPTDSTATLAQPQCPILPSPRLQQSSSTVLHTSSVAHNRLEPVPTTFPDTNPPPPLHSNASETHVQNASLSKLMSLGPSVSERVLPTLNRAMTKDFGRRLSHDFDASQILDALAHMNSSHKAKLAESQKSFVLSLHSPWKPYWDVLKAAAAVYAIVLTHLQLAFHVCDIVPALFVIQVVVDTLFVVDSVLHFNTTFIDANLMEEVFDRRLVFRHYLVGAFVTDWFTSVPLSYFGHVSPYIECLRFGILCRVLKPTCAYIVVTISEAGNGTTRWDSARDLPNSVADQYFHAYYEAITVTGGESMQPTTTLEVFTSGVMPVVGVTIQAWYVYKTQVYDVAPPPQPTILTTAAMHSNSTVGLCAGVFAQIHHVEDDCVQRTDAIHAKLKNCHVEPAVQNLPTTLTLQLQWTLHEAFMRKVLFFQSLEPEGLLTLLQCIEEWVALTGDVIIRAGEEVHKTKGGPGDFFGEMSLIGDATAGDGGRSCRTTANVEATSFCTFQVLYKELFLVLTTQNEQLKAFLTQARAQRLADAKHGQLKASAQEDENVFLSTSTRWPRQP</sequence>
<dbReference type="PANTHER" id="PTHR10217:SF435">
    <property type="entry name" value="POTASSIUM VOLTAGE-GATED CHANNEL PROTEIN EAG"/>
    <property type="match status" value="1"/>
</dbReference>
<dbReference type="VEuPathDB" id="FungiDB:H257_10402"/>
<dbReference type="EMBL" id="QUTB01004943">
    <property type="protein sequence ID" value="RHY58644.1"/>
    <property type="molecule type" value="Genomic_DNA"/>
</dbReference>
<evidence type="ECO:0000313" key="2">
    <source>
        <dbReference type="EMBL" id="RHY58644.1"/>
    </source>
</evidence>
<dbReference type="Gene3D" id="2.60.120.10">
    <property type="entry name" value="Jelly Rolls"/>
    <property type="match status" value="2"/>
</dbReference>
<dbReference type="AlphaFoldDB" id="A0A418BZX3"/>
<dbReference type="VEuPathDB" id="FungiDB:H257_10403"/>